<dbReference type="NCBIfam" id="TIGR03725">
    <property type="entry name" value="T6A_YeaZ"/>
    <property type="match status" value="1"/>
</dbReference>
<dbReference type="CDD" id="cd24032">
    <property type="entry name" value="ASKHA_NBD_TsaB"/>
    <property type="match status" value="1"/>
</dbReference>
<evidence type="ECO:0000259" key="1">
    <source>
        <dbReference type="Pfam" id="PF00814"/>
    </source>
</evidence>
<comment type="caution">
    <text evidence="2">The sequence shown here is derived from an EMBL/GenBank/DDBJ whole genome shotgun (WGS) entry which is preliminary data.</text>
</comment>
<accession>A0A644SWA5</accession>
<dbReference type="InterPro" id="IPR000905">
    <property type="entry name" value="Gcp-like_dom"/>
</dbReference>
<feature type="domain" description="Gcp-like" evidence="1">
    <location>
        <begin position="33"/>
        <end position="168"/>
    </location>
</feature>
<sequence length="226" mass="24349">MNLLAFDCSSDLLTVGLARNDGRVFSFAEKGFRHTELLLPTIGRCLEQAALPVASLDLIACTKGPGSFTGLRIGMSTAKGLSLALGKPWVALPTLDCIAHSIAGNLEPYAASAPDGSGIVVPVLDARKKRLYAAIYRQGRRESEYLDISIENLLALVDAEEELSFVGQAADLFTDYSLERPGFRIEALKPERLVSAMALLALGQYRSHGPAAEDESPLYIREPEIG</sequence>
<protein>
    <submittedName>
        <fullName evidence="2">tRNA threonylcarbamoyladenosine biosynthesis protein TsaB</fullName>
    </submittedName>
</protein>
<dbReference type="Pfam" id="PF00814">
    <property type="entry name" value="TsaD"/>
    <property type="match status" value="1"/>
</dbReference>
<dbReference type="InterPro" id="IPR022496">
    <property type="entry name" value="T6A_TsaB"/>
</dbReference>
<evidence type="ECO:0000313" key="2">
    <source>
        <dbReference type="EMBL" id="MPL58990.1"/>
    </source>
</evidence>
<organism evidence="2">
    <name type="scientific">bioreactor metagenome</name>
    <dbReference type="NCBI Taxonomy" id="1076179"/>
    <lineage>
        <taxon>unclassified sequences</taxon>
        <taxon>metagenomes</taxon>
        <taxon>ecological metagenomes</taxon>
    </lineage>
</organism>
<dbReference type="EMBL" id="VSSQ01000008">
    <property type="protein sequence ID" value="MPL58990.1"/>
    <property type="molecule type" value="Genomic_DNA"/>
</dbReference>
<dbReference type="AlphaFoldDB" id="A0A644SWA5"/>
<reference evidence="2" key="1">
    <citation type="submission" date="2019-08" db="EMBL/GenBank/DDBJ databases">
        <authorList>
            <person name="Kucharzyk K."/>
            <person name="Murdoch R.W."/>
            <person name="Higgins S."/>
            <person name="Loffler F."/>
        </authorList>
    </citation>
    <scope>NUCLEOTIDE SEQUENCE</scope>
</reference>
<dbReference type="SUPFAM" id="SSF53067">
    <property type="entry name" value="Actin-like ATPase domain"/>
    <property type="match status" value="2"/>
</dbReference>
<dbReference type="PANTHER" id="PTHR11735:SF11">
    <property type="entry name" value="TRNA THREONYLCARBAMOYLADENOSINE BIOSYNTHESIS PROTEIN TSAB"/>
    <property type="match status" value="1"/>
</dbReference>
<dbReference type="GO" id="GO:0002949">
    <property type="term" value="P:tRNA threonylcarbamoyladenosine modification"/>
    <property type="evidence" value="ECO:0007669"/>
    <property type="project" value="InterPro"/>
</dbReference>
<name>A0A644SWA5_9ZZZZ</name>
<dbReference type="Gene3D" id="3.30.420.40">
    <property type="match status" value="2"/>
</dbReference>
<gene>
    <name evidence="2" type="primary">tsaB_2</name>
    <name evidence="2" type="ORF">SDC9_04538</name>
</gene>
<dbReference type="PANTHER" id="PTHR11735">
    <property type="entry name" value="TRNA N6-ADENOSINE THREONYLCARBAMOYLTRANSFERASE"/>
    <property type="match status" value="1"/>
</dbReference>
<proteinExistence type="predicted"/>
<dbReference type="GO" id="GO:0005829">
    <property type="term" value="C:cytosol"/>
    <property type="evidence" value="ECO:0007669"/>
    <property type="project" value="TreeGrafter"/>
</dbReference>
<dbReference type="InterPro" id="IPR043129">
    <property type="entry name" value="ATPase_NBD"/>
</dbReference>